<feature type="chain" id="PRO_5016839073" description="Candidate secreted effector protein" evidence="1">
    <location>
        <begin position="22"/>
        <end position="117"/>
    </location>
</feature>
<dbReference type="EMBL" id="UNSH01000081">
    <property type="protein sequence ID" value="SZF05643.1"/>
    <property type="molecule type" value="Genomic_DNA"/>
</dbReference>
<proteinExistence type="predicted"/>
<protein>
    <recommendedName>
        <fullName evidence="4">Candidate secreted effector protein</fullName>
    </recommendedName>
</protein>
<name>A0A383UZ51_BLUHO</name>
<reference evidence="2 3" key="1">
    <citation type="submission" date="2017-11" db="EMBL/GenBank/DDBJ databases">
        <authorList>
            <person name="Kracher B."/>
        </authorList>
    </citation>
    <scope>NUCLEOTIDE SEQUENCE [LARGE SCALE GENOMIC DNA]</scope>
    <source>
        <strain evidence="2 3">RACE1</strain>
    </source>
</reference>
<evidence type="ECO:0000313" key="3">
    <source>
        <dbReference type="Proteomes" id="UP000275772"/>
    </source>
</evidence>
<dbReference type="Proteomes" id="UP000275772">
    <property type="component" value="Unassembled WGS sequence"/>
</dbReference>
<evidence type="ECO:0000256" key="1">
    <source>
        <dbReference type="SAM" id="SignalP"/>
    </source>
</evidence>
<gene>
    <name evidence="2" type="ORF">BLGHR1_16446</name>
</gene>
<dbReference type="AlphaFoldDB" id="A0A383UZ51"/>
<evidence type="ECO:0008006" key="4">
    <source>
        <dbReference type="Google" id="ProtNLM"/>
    </source>
</evidence>
<feature type="signal peptide" evidence="1">
    <location>
        <begin position="1"/>
        <end position="21"/>
    </location>
</feature>
<keyword evidence="1" id="KW-0732">Signal</keyword>
<accession>A0A383UZ51</accession>
<sequence length="117" mass="12878">MKIFSLISLAAILSHLTPAIAVPAYKCHEKVLDPIFIQGAIDKAFADQRMPVVAGPPDKLYVMASTELLLRYKTKDIKVKFEIGANSQKGVIYITAFAGDQTFKCTETTEAPAKIQY</sequence>
<evidence type="ECO:0000313" key="2">
    <source>
        <dbReference type="EMBL" id="SZF05643.1"/>
    </source>
</evidence>
<organism evidence="2 3">
    <name type="scientific">Blumeria hordei</name>
    <name type="common">Barley powdery mildew</name>
    <name type="synonym">Blumeria graminis f. sp. hordei</name>
    <dbReference type="NCBI Taxonomy" id="2867405"/>
    <lineage>
        <taxon>Eukaryota</taxon>
        <taxon>Fungi</taxon>
        <taxon>Dikarya</taxon>
        <taxon>Ascomycota</taxon>
        <taxon>Pezizomycotina</taxon>
        <taxon>Leotiomycetes</taxon>
        <taxon>Erysiphales</taxon>
        <taxon>Erysiphaceae</taxon>
        <taxon>Blumeria</taxon>
    </lineage>
</organism>
<dbReference type="VEuPathDB" id="FungiDB:BLGHR1_16446"/>